<dbReference type="InterPro" id="IPR037401">
    <property type="entry name" value="SnoaL-like"/>
</dbReference>
<evidence type="ECO:0000313" key="2">
    <source>
        <dbReference type="EMBL" id="SIN63511.1"/>
    </source>
</evidence>
<dbReference type="PANTHER" id="PTHR41252">
    <property type="entry name" value="BLR2505 PROTEIN"/>
    <property type="match status" value="1"/>
</dbReference>
<dbReference type="Gene3D" id="3.10.450.50">
    <property type="match status" value="1"/>
</dbReference>
<dbReference type="EMBL" id="FSQW01000001">
    <property type="protein sequence ID" value="SIN63511.1"/>
    <property type="molecule type" value="Genomic_DNA"/>
</dbReference>
<evidence type="ECO:0000313" key="3">
    <source>
        <dbReference type="Proteomes" id="UP000185192"/>
    </source>
</evidence>
<dbReference type="RefSeq" id="WP_074204192.1">
    <property type="nucleotide sequence ID" value="NZ_FSQW01000001.1"/>
</dbReference>
<dbReference type="AlphaFoldDB" id="A0A1N6CY75"/>
<proteinExistence type="predicted"/>
<dbReference type="InterPro" id="IPR032710">
    <property type="entry name" value="NTF2-like_dom_sf"/>
</dbReference>
<dbReference type="Proteomes" id="UP000185192">
    <property type="component" value="Unassembled WGS sequence"/>
</dbReference>
<dbReference type="Pfam" id="PF12680">
    <property type="entry name" value="SnoaL_2"/>
    <property type="match status" value="1"/>
</dbReference>
<protein>
    <submittedName>
        <fullName evidence="2">SnoaL-like domain-containing protein</fullName>
    </submittedName>
</protein>
<dbReference type="STRING" id="1123272.SAMN02745824_1247"/>
<organism evidence="2 3">
    <name type="scientific">Parasphingorhabdus marina DSM 22363</name>
    <dbReference type="NCBI Taxonomy" id="1123272"/>
    <lineage>
        <taxon>Bacteria</taxon>
        <taxon>Pseudomonadati</taxon>
        <taxon>Pseudomonadota</taxon>
        <taxon>Alphaproteobacteria</taxon>
        <taxon>Sphingomonadales</taxon>
        <taxon>Sphingomonadaceae</taxon>
        <taxon>Parasphingorhabdus</taxon>
    </lineage>
</organism>
<feature type="domain" description="SnoaL-like" evidence="1">
    <location>
        <begin position="8"/>
        <end position="116"/>
    </location>
</feature>
<sequence length="146" mass="16518">MSASREIVDAFYTALAELDLERFEALHQPDVVYNVSGNTIISGRYDSFAALKAALPLIFDALDFTRFRFASKWKVMNEGPDGITAIMEAEGVARNGQRYDQRYVHIFTFREGKIASVHEFFDTQLANESLEFGKQNPVSTDGEFTF</sequence>
<dbReference type="SUPFAM" id="SSF54427">
    <property type="entry name" value="NTF2-like"/>
    <property type="match status" value="1"/>
</dbReference>
<reference evidence="3" key="1">
    <citation type="submission" date="2016-11" db="EMBL/GenBank/DDBJ databases">
        <authorList>
            <person name="Varghese N."/>
            <person name="Submissions S."/>
        </authorList>
    </citation>
    <scope>NUCLEOTIDE SEQUENCE [LARGE SCALE GENOMIC DNA]</scope>
    <source>
        <strain evidence="3">DSM 22363</strain>
    </source>
</reference>
<keyword evidence="3" id="KW-1185">Reference proteome</keyword>
<accession>A0A1N6CY75</accession>
<dbReference type="OrthoDB" id="7061942at2"/>
<evidence type="ECO:0000259" key="1">
    <source>
        <dbReference type="Pfam" id="PF12680"/>
    </source>
</evidence>
<gene>
    <name evidence="2" type="ORF">SAMN02745824_1247</name>
</gene>
<name>A0A1N6CY75_9SPHN</name>
<dbReference type="PANTHER" id="PTHR41252:SF1">
    <property type="entry name" value="BLR2505 PROTEIN"/>
    <property type="match status" value="1"/>
</dbReference>